<dbReference type="Proteomes" id="UP000319257">
    <property type="component" value="Unassembled WGS sequence"/>
</dbReference>
<dbReference type="GeneID" id="41970056"/>
<feature type="region of interest" description="Disordered" evidence="1">
    <location>
        <begin position="388"/>
        <end position="411"/>
    </location>
</feature>
<proteinExistence type="predicted"/>
<feature type="chain" id="PRO_5021219524" description="Peptidase A1 domain-containing protein" evidence="3">
    <location>
        <begin position="21"/>
        <end position="625"/>
    </location>
</feature>
<feature type="compositionally biased region" description="Polar residues" evidence="1">
    <location>
        <begin position="473"/>
        <end position="484"/>
    </location>
</feature>
<comment type="caution">
    <text evidence="5">The sequence shown here is derived from an EMBL/GenBank/DDBJ whole genome shotgun (WGS) entry which is preliminary data.</text>
</comment>
<dbReference type="SUPFAM" id="SSF50630">
    <property type="entry name" value="Acid proteases"/>
    <property type="match status" value="1"/>
</dbReference>
<sequence>MYYFVAIIWAFMVSVPTALAEDDAQKAVVIPASEYFEGNDGPWSTFDLRVGTPEQYVRVTVSTASPQSMVVLSDLGCSTSAFSKVPSDCAVSRGNLFKQSGSSSWHDMGMYGINQNGVGLEANLGYEQNASWGLDRLSIGLTGPGLDNQTVAAFATAKPLYLGVFGLNNQPVNFTSLGNYSSPSFLTTLKDQKKIPSLSWSYTAGAQYQNSASFTMADDVTRDLVVALQSISYSGSTTSTLMDKSIDIFIDSTDSNLWLPEDVCDAFEKAFGLTLDSKSGIYLVNETQHNTLLDSNAQVSFRLGDVKSGGDTVTIVLPYAAFGLTAKPPLVDETSFYFPLKRASSSKQYTLGRVFLQEAYLTADYERKTFNVSACVWNQGAEEHIVTINPKESSSVTSGGGASSSSSGSSKLSGGTIAGIVIACIAVAALIAAGLAYAILRKRRKWMRKGFAVAATKPEPDEAVLKGPVFNSEPRSTTDNSTPFSAADISSGPRSTAEYSRSAANSSPARPPTIGEDTTGAPTQELDGRPVAENPGVYELPGSFVAGAAGRKPDLGQHELPVGGRTSRIPSTRTPLHTEEEATNESPPSPFVSTLGTDWGNEERARTSAAPVSPTTPTHHEARHF</sequence>
<name>A0A507B8W6_9PEZI</name>
<keyword evidence="2" id="KW-0812">Transmembrane</keyword>
<keyword evidence="6" id="KW-1185">Reference proteome</keyword>
<dbReference type="InterPro" id="IPR021109">
    <property type="entry name" value="Peptidase_aspartic_dom_sf"/>
</dbReference>
<evidence type="ECO:0000256" key="1">
    <source>
        <dbReference type="SAM" id="MobiDB-lite"/>
    </source>
</evidence>
<evidence type="ECO:0000256" key="3">
    <source>
        <dbReference type="SAM" id="SignalP"/>
    </source>
</evidence>
<protein>
    <recommendedName>
        <fullName evidence="4">Peptidase A1 domain-containing protein</fullName>
    </recommendedName>
</protein>
<dbReference type="EMBL" id="SKBQ01000010">
    <property type="protein sequence ID" value="TPX18752.1"/>
    <property type="molecule type" value="Genomic_DNA"/>
</dbReference>
<feature type="compositionally biased region" description="Low complexity" evidence="1">
    <location>
        <begin position="393"/>
        <end position="411"/>
    </location>
</feature>
<feature type="region of interest" description="Disordered" evidence="1">
    <location>
        <begin position="463"/>
        <end position="625"/>
    </location>
</feature>
<accession>A0A507B8W6</accession>
<feature type="transmembrane region" description="Helical" evidence="2">
    <location>
        <begin position="417"/>
        <end position="440"/>
    </location>
</feature>
<feature type="compositionally biased region" description="Low complexity" evidence="1">
    <location>
        <begin position="607"/>
        <end position="617"/>
    </location>
</feature>
<keyword evidence="2" id="KW-1133">Transmembrane helix</keyword>
<evidence type="ECO:0000259" key="4">
    <source>
        <dbReference type="PROSITE" id="PS51767"/>
    </source>
</evidence>
<dbReference type="STRING" id="1093900.A0A507B8W6"/>
<keyword evidence="2" id="KW-0472">Membrane</keyword>
<gene>
    <name evidence="5" type="ORF">E0L32_002609</name>
</gene>
<dbReference type="InterPro" id="IPR033121">
    <property type="entry name" value="PEPTIDASE_A1"/>
</dbReference>
<dbReference type="OrthoDB" id="4074350at2759"/>
<dbReference type="PROSITE" id="PS51767">
    <property type="entry name" value="PEPTIDASE_A1"/>
    <property type="match status" value="1"/>
</dbReference>
<keyword evidence="3" id="KW-0732">Signal</keyword>
<organism evidence="5 6">
    <name type="scientific">Thyridium curvatum</name>
    <dbReference type="NCBI Taxonomy" id="1093900"/>
    <lineage>
        <taxon>Eukaryota</taxon>
        <taxon>Fungi</taxon>
        <taxon>Dikarya</taxon>
        <taxon>Ascomycota</taxon>
        <taxon>Pezizomycotina</taxon>
        <taxon>Sordariomycetes</taxon>
        <taxon>Sordariomycetidae</taxon>
        <taxon>Thyridiales</taxon>
        <taxon>Thyridiaceae</taxon>
        <taxon>Thyridium</taxon>
    </lineage>
</organism>
<dbReference type="Pfam" id="PF00026">
    <property type="entry name" value="Asp"/>
    <property type="match status" value="1"/>
</dbReference>
<reference evidence="5 6" key="1">
    <citation type="submission" date="2019-06" db="EMBL/GenBank/DDBJ databases">
        <title>Draft genome sequence of the filamentous fungus Phialemoniopsis curvata isolated from diesel fuel.</title>
        <authorList>
            <person name="Varaljay V.A."/>
            <person name="Lyon W.J."/>
            <person name="Crouch A.L."/>
            <person name="Drake C.E."/>
            <person name="Hollomon J.M."/>
            <person name="Nadeau L.J."/>
            <person name="Nunn H.S."/>
            <person name="Stevenson B.S."/>
            <person name="Bojanowski C.L."/>
            <person name="Crookes-Goodson W.J."/>
        </authorList>
    </citation>
    <scope>NUCLEOTIDE SEQUENCE [LARGE SCALE GENOMIC DNA]</scope>
    <source>
        <strain evidence="5 6">D216</strain>
    </source>
</reference>
<feature type="signal peptide" evidence="3">
    <location>
        <begin position="1"/>
        <end position="20"/>
    </location>
</feature>
<dbReference type="Gene3D" id="2.40.70.10">
    <property type="entry name" value="Acid Proteases"/>
    <property type="match status" value="2"/>
</dbReference>
<evidence type="ECO:0000256" key="2">
    <source>
        <dbReference type="SAM" id="Phobius"/>
    </source>
</evidence>
<dbReference type="InParanoid" id="A0A507B8W6"/>
<dbReference type="RefSeq" id="XP_031000463.1">
    <property type="nucleotide sequence ID" value="XM_031136817.1"/>
</dbReference>
<dbReference type="AlphaFoldDB" id="A0A507B8W6"/>
<evidence type="ECO:0000313" key="5">
    <source>
        <dbReference type="EMBL" id="TPX18752.1"/>
    </source>
</evidence>
<evidence type="ECO:0000313" key="6">
    <source>
        <dbReference type="Proteomes" id="UP000319257"/>
    </source>
</evidence>
<feature type="domain" description="Peptidase A1" evidence="4">
    <location>
        <begin position="44"/>
        <end position="373"/>
    </location>
</feature>